<name>A0A8J5RDR5_ZIZPA</name>
<comment type="caution">
    <text evidence="1">The sequence shown here is derived from an EMBL/GenBank/DDBJ whole genome shotgun (WGS) entry which is preliminary data.</text>
</comment>
<protein>
    <submittedName>
        <fullName evidence="1">Uncharacterized protein</fullName>
    </submittedName>
</protein>
<proteinExistence type="predicted"/>
<dbReference type="OrthoDB" id="682040at2759"/>
<evidence type="ECO:0000313" key="2">
    <source>
        <dbReference type="Proteomes" id="UP000729402"/>
    </source>
</evidence>
<dbReference type="AlphaFoldDB" id="A0A8J5RDR5"/>
<dbReference type="Proteomes" id="UP000729402">
    <property type="component" value="Unassembled WGS sequence"/>
</dbReference>
<keyword evidence="2" id="KW-1185">Reference proteome</keyword>
<dbReference type="EMBL" id="JAAALK010000290">
    <property type="protein sequence ID" value="KAG8048283.1"/>
    <property type="molecule type" value="Genomic_DNA"/>
</dbReference>
<reference evidence="1" key="2">
    <citation type="submission" date="2021-02" db="EMBL/GenBank/DDBJ databases">
        <authorList>
            <person name="Kimball J.A."/>
            <person name="Haas M.W."/>
            <person name="Macchietto M."/>
            <person name="Kono T."/>
            <person name="Duquette J."/>
            <person name="Shao M."/>
        </authorList>
    </citation>
    <scope>NUCLEOTIDE SEQUENCE</scope>
    <source>
        <tissue evidence="1">Fresh leaf tissue</tissue>
    </source>
</reference>
<sequence>MWRRYSGWGGGSTATAWPCSPTGRWSTSCGTCKTERLVVRPWQRRSWGTVHGEGLRARAERDGRLWMADQPAARGQPPGGFFLHVECYRR</sequence>
<gene>
    <name evidence="1" type="ORF">GUJ93_ZPchr0008g11750</name>
</gene>
<accession>A0A8J5RDR5</accession>
<reference evidence="1" key="1">
    <citation type="journal article" date="2021" name="bioRxiv">
        <title>Whole Genome Assembly and Annotation of Northern Wild Rice, Zizania palustris L., Supports a Whole Genome Duplication in the Zizania Genus.</title>
        <authorList>
            <person name="Haas M."/>
            <person name="Kono T."/>
            <person name="Macchietto M."/>
            <person name="Millas R."/>
            <person name="McGilp L."/>
            <person name="Shao M."/>
            <person name="Duquette J."/>
            <person name="Hirsch C.N."/>
            <person name="Kimball J."/>
        </authorList>
    </citation>
    <scope>NUCLEOTIDE SEQUENCE</scope>
    <source>
        <tissue evidence="1">Fresh leaf tissue</tissue>
    </source>
</reference>
<evidence type="ECO:0000313" key="1">
    <source>
        <dbReference type="EMBL" id="KAG8048283.1"/>
    </source>
</evidence>
<organism evidence="1 2">
    <name type="scientific">Zizania palustris</name>
    <name type="common">Northern wild rice</name>
    <dbReference type="NCBI Taxonomy" id="103762"/>
    <lineage>
        <taxon>Eukaryota</taxon>
        <taxon>Viridiplantae</taxon>
        <taxon>Streptophyta</taxon>
        <taxon>Embryophyta</taxon>
        <taxon>Tracheophyta</taxon>
        <taxon>Spermatophyta</taxon>
        <taxon>Magnoliopsida</taxon>
        <taxon>Liliopsida</taxon>
        <taxon>Poales</taxon>
        <taxon>Poaceae</taxon>
        <taxon>BOP clade</taxon>
        <taxon>Oryzoideae</taxon>
        <taxon>Oryzeae</taxon>
        <taxon>Zizaniinae</taxon>
        <taxon>Zizania</taxon>
    </lineage>
</organism>